<accession>A0A657LQ89</accession>
<evidence type="ECO:0000256" key="2">
    <source>
        <dbReference type="ARBA" id="ARBA00022723"/>
    </source>
</evidence>
<dbReference type="InterPro" id="IPR011057">
    <property type="entry name" value="Mss4-like_sf"/>
</dbReference>
<evidence type="ECO:0000259" key="5">
    <source>
        <dbReference type="PROSITE" id="PS51891"/>
    </source>
</evidence>
<keyword evidence="2" id="KW-0479">Metal-binding</keyword>
<name>A0A657LQ89_9HYPH</name>
<proteinExistence type="inferred from homology"/>
<sequence length="126" mass="13643">MAERLNASCRCGGVKFSIPTDAAGVFCCHCGDCRKAHGNYMAVIGAPRDDVRFEADGTLQWWGYSDTARRGFCSTCGSRLFKDNIGTDLLMVSAGVIDGPTGKVIVKNILTEFKGDWYETPAVHDA</sequence>
<feature type="domain" description="CENP-V/GFA" evidence="5">
    <location>
        <begin position="5"/>
        <end position="119"/>
    </location>
</feature>
<protein>
    <recommendedName>
        <fullName evidence="5">CENP-V/GFA domain-containing protein</fullName>
    </recommendedName>
</protein>
<dbReference type="GO" id="GO:0016846">
    <property type="term" value="F:carbon-sulfur lyase activity"/>
    <property type="evidence" value="ECO:0007669"/>
    <property type="project" value="InterPro"/>
</dbReference>
<organism evidence="6 7">
    <name type="scientific">Pararhizobium antarcticum</name>
    <dbReference type="NCBI Taxonomy" id="1798805"/>
    <lineage>
        <taxon>Bacteria</taxon>
        <taxon>Pseudomonadati</taxon>
        <taxon>Pseudomonadota</taxon>
        <taxon>Alphaproteobacteria</taxon>
        <taxon>Hyphomicrobiales</taxon>
        <taxon>Rhizobiaceae</taxon>
        <taxon>Rhizobium/Agrobacterium group</taxon>
        <taxon>Pararhizobium</taxon>
    </lineage>
</organism>
<dbReference type="PANTHER" id="PTHR33337">
    <property type="entry name" value="GFA DOMAIN-CONTAINING PROTEIN"/>
    <property type="match status" value="1"/>
</dbReference>
<evidence type="ECO:0000256" key="3">
    <source>
        <dbReference type="ARBA" id="ARBA00022833"/>
    </source>
</evidence>
<evidence type="ECO:0000313" key="6">
    <source>
        <dbReference type="EMBL" id="OJF93459.1"/>
    </source>
</evidence>
<dbReference type="SUPFAM" id="SSF51316">
    <property type="entry name" value="Mss4-like"/>
    <property type="match status" value="1"/>
</dbReference>
<dbReference type="InterPro" id="IPR006913">
    <property type="entry name" value="CENP-V/GFA"/>
</dbReference>
<reference evidence="6 7" key="1">
    <citation type="submission" date="2016-02" db="EMBL/GenBank/DDBJ databases">
        <title>Genome sequencing of a beta-galactosidase producing bacteria Rhizobium sp. 59.</title>
        <authorList>
            <person name="Wang D."/>
            <person name="Kot W."/>
            <person name="Qin Y."/>
            <person name="Hansen L."/>
            <person name="Naqvi K."/>
            <person name="Rensing C."/>
        </authorList>
    </citation>
    <scope>NUCLEOTIDE SEQUENCE [LARGE SCALE GENOMIC DNA]</scope>
    <source>
        <strain evidence="6 7">59</strain>
    </source>
</reference>
<dbReference type="EMBL" id="LSRP01000107">
    <property type="protein sequence ID" value="OJF93459.1"/>
    <property type="molecule type" value="Genomic_DNA"/>
</dbReference>
<evidence type="ECO:0000256" key="4">
    <source>
        <dbReference type="ARBA" id="ARBA00023239"/>
    </source>
</evidence>
<evidence type="ECO:0000256" key="1">
    <source>
        <dbReference type="ARBA" id="ARBA00005495"/>
    </source>
</evidence>
<comment type="similarity">
    <text evidence="1">Belongs to the Gfa family.</text>
</comment>
<dbReference type="PANTHER" id="PTHR33337:SF40">
    <property type="entry name" value="CENP-V_GFA DOMAIN-CONTAINING PROTEIN-RELATED"/>
    <property type="match status" value="1"/>
</dbReference>
<comment type="caution">
    <text evidence="6">The sequence shown here is derived from an EMBL/GenBank/DDBJ whole genome shotgun (WGS) entry which is preliminary data.</text>
</comment>
<dbReference type="OrthoDB" id="9807246at2"/>
<keyword evidence="7" id="KW-1185">Reference proteome</keyword>
<dbReference type="RefSeq" id="WP_071834596.1">
    <property type="nucleotide sequence ID" value="NZ_LSRP01000107.1"/>
</dbReference>
<dbReference type="Pfam" id="PF04828">
    <property type="entry name" value="GFA"/>
    <property type="match status" value="1"/>
</dbReference>
<keyword evidence="3" id="KW-0862">Zinc</keyword>
<dbReference type="Proteomes" id="UP000182661">
    <property type="component" value="Unassembled WGS sequence"/>
</dbReference>
<dbReference type="Gene3D" id="3.90.1590.10">
    <property type="entry name" value="glutathione-dependent formaldehyde- activating enzyme (gfa)"/>
    <property type="match status" value="1"/>
</dbReference>
<evidence type="ECO:0000313" key="7">
    <source>
        <dbReference type="Proteomes" id="UP000182661"/>
    </source>
</evidence>
<dbReference type="AlphaFoldDB" id="A0A657LQ89"/>
<dbReference type="GO" id="GO:0046872">
    <property type="term" value="F:metal ion binding"/>
    <property type="evidence" value="ECO:0007669"/>
    <property type="project" value="UniProtKB-KW"/>
</dbReference>
<keyword evidence="4" id="KW-0456">Lyase</keyword>
<gene>
    <name evidence="6" type="ORF">AX760_05540</name>
</gene>
<dbReference type="PROSITE" id="PS51891">
    <property type="entry name" value="CENP_V_GFA"/>
    <property type="match status" value="1"/>
</dbReference>